<dbReference type="GO" id="GO:0030313">
    <property type="term" value="C:cell envelope"/>
    <property type="evidence" value="ECO:0007669"/>
    <property type="project" value="UniProtKB-SubCell"/>
</dbReference>
<dbReference type="CDD" id="cd02966">
    <property type="entry name" value="TlpA_like_family"/>
    <property type="match status" value="1"/>
</dbReference>
<reference evidence="6" key="1">
    <citation type="submission" date="2015-11" db="EMBL/GenBank/DDBJ databases">
        <authorList>
            <person name="Varghese N."/>
        </authorList>
    </citation>
    <scope>NUCLEOTIDE SEQUENCE [LARGE SCALE GENOMIC DNA]</scope>
    <source>
        <strain evidence="6">JGI-23</strain>
    </source>
</reference>
<dbReference type="SUPFAM" id="SSF52833">
    <property type="entry name" value="Thioredoxin-like"/>
    <property type="match status" value="1"/>
</dbReference>
<sequence length="184" mass="20735">MKKVLLLLLSFFILSCSNKEKQQPAVQQPNQNPAQVFTLVKIEKSNKSELAPNFSWQTSNGEVNFYEMIKDKVVLVNFWATWCGPCVKEIPDLIKIKEELNGKNFEIIGVSIDRSISPVVEFAKNVGINYVLLHDPEAKLLDAFGGSVGIPTTYLIDKNGKIANKYVGARTKEFFINDIQKLLK</sequence>
<feature type="domain" description="Thioredoxin" evidence="4">
    <location>
        <begin position="45"/>
        <end position="184"/>
    </location>
</feature>
<dbReference type="InterPro" id="IPR036249">
    <property type="entry name" value="Thioredoxin-like_sf"/>
</dbReference>
<dbReference type="PROSITE" id="PS51257">
    <property type="entry name" value="PROKAR_LIPOPROTEIN"/>
    <property type="match status" value="1"/>
</dbReference>
<keyword evidence="6" id="KW-1185">Reference proteome</keyword>
<evidence type="ECO:0000313" key="6">
    <source>
        <dbReference type="Proteomes" id="UP000199197"/>
    </source>
</evidence>
<keyword evidence="2" id="KW-0201">Cytochrome c-type biogenesis</keyword>
<dbReference type="GO" id="GO:0017004">
    <property type="term" value="P:cytochrome complex assembly"/>
    <property type="evidence" value="ECO:0007669"/>
    <property type="project" value="UniProtKB-KW"/>
</dbReference>
<dbReference type="InterPro" id="IPR050553">
    <property type="entry name" value="Thioredoxin_ResA/DsbE_sf"/>
</dbReference>
<dbReference type="Pfam" id="PF08534">
    <property type="entry name" value="Redoxin"/>
    <property type="match status" value="1"/>
</dbReference>
<dbReference type="EMBL" id="CZVW01000007">
    <property type="protein sequence ID" value="CUT00513.1"/>
    <property type="molecule type" value="Genomic_DNA"/>
</dbReference>
<dbReference type="InterPro" id="IPR013740">
    <property type="entry name" value="Redoxin"/>
</dbReference>
<keyword evidence="3" id="KW-0676">Redox-active center</keyword>
<evidence type="ECO:0000259" key="4">
    <source>
        <dbReference type="PROSITE" id="PS51352"/>
    </source>
</evidence>
<comment type="subcellular location">
    <subcellularLocation>
        <location evidence="1">Cell envelope</location>
    </subcellularLocation>
</comment>
<dbReference type="InterPro" id="IPR013766">
    <property type="entry name" value="Thioredoxin_domain"/>
</dbReference>
<dbReference type="AlphaFoldDB" id="A0A0P1MWT6"/>
<name>A0A0P1MWT6_9BACT</name>
<dbReference type="GO" id="GO:0016491">
    <property type="term" value="F:oxidoreductase activity"/>
    <property type="evidence" value="ECO:0007669"/>
    <property type="project" value="InterPro"/>
</dbReference>
<dbReference type="PANTHER" id="PTHR42852">
    <property type="entry name" value="THIOL:DISULFIDE INTERCHANGE PROTEIN DSBE"/>
    <property type="match status" value="1"/>
</dbReference>
<dbReference type="PROSITE" id="PS00194">
    <property type="entry name" value="THIOREDOXIN_1"/>
    <property type="match status" value="1"/>
</dbReference>
<gene>
    <name evidence="5" type="ORF">JGI23_00877</name>
</gene>
<evidence type="ECO:0000256" key="3">
    <source>
        <dbReference type="ARBA" id="ARBA00023284"/>
    </source>
</evidence>
<dbReference type="Gene3D" id="3.40.30.10">
    <property type="entry name" value="Glutaredoxin"/>
    <property type="match status" value="1"/>
</dbReference>
<organism evidence="5 6">
    <name type="scientific">Candidatus Chryseopegocella kryptomonas</name>
    <dbReference type="NCBI Taxonomy" id="1633643"/>
    <lineage>
        <taxon>Bacteria</taxon>
        <taxon>Pseudomonadati</taxon>
        <taxon>Candidatus Kryptoniota</taxon>
        <taxon>Candidatus Chryseopegocella</taxon>
    </lineage>
</organism>
<dbReference type="Proteomes" id="UP000199197">
    <property type="component" value="Unassembled WGS sequence"/>
</dbReference>
<accession>A0A0P1MWT6</accession>
<dbReference type="OrthoDB" id="9813820at2"/>
<dbReference type="PROSITE" id="PS51352">
    <property type="entry name" value="THIOREDOXIN_2"/>
    <property type="match status" value="1"/>
</dbReference>
<evidence type="ECO:0000256" key="1">
    <source>
        <dbReference type="ARBA" id="ARBA00004196"/>
    </source>
</evidence>
<dbReference type="RefSeq" id="WP_092349063.1">
    <property type="nucleotide sequence ID" value="NZ_CZVW01000007.1"/>
</dbReference>
<evidence type="ECO:0000256" key="2">
    <source>
        <dbReference type="ARBA" id="ARBA00022748"/>
    </source>
</evidence>
<dbReference type="PANTHER" id="PTHR42852:SF13">
    <property type="entry name" value="PROTEIN DIPZ"/>
    <property type="match status" value="1"/>
</dbReference>
<evidence type="ECO:0000313" key="5">
    <source>
        <dbReference type="EMBL" id="CUT00513.1"/>
    </source>
</evidence>
<protein>
    <submittedName>
        <fullName evidence="5">Peroxiredoxin</fullName>
    </submittedName>
</protein>
<dbReference type="InterPro" id="IPR017937">
    <property type="entry name" value="Thioredoxin_CS"/>
</dbReference>
<proteinExistence type="predicted"/>